<reference evidence="3 4" key="1">
    <citation type="journal article" date="2017" name="Curr. Biol.">
        <title>The Evolution of Venom by Co-option of Single-Copy Genes.</title>
        <authorList>
            <person name="Martinson E.O."/>
            <person name="Mrinalini"/>
            <person name="Kelkar Y.D."/>
            <person name="Chang C.H."/>
            <person name="Werren J.H."/>
        </authorList>
    </citation>
    <scope>NUCLEOTIDE SEQUENCE [LARGE SCALE GENOMIC DNA]</scope>
    <source>
        <strain evidence="3 4">Alberta</strain>
        <tissue evidence="3">Whole body</tissue>
    </source>
</reference>
<evidence type="ECO:0000313" key="3">
    <source>
        <dbReference type="EMBL" id="OXU21536.1"/>
    </source>
</evidence>
<accession>A0A232ETA7</accession>
<dbReference type="InterPro" id="IPR003890">
    <property type="entry name" value="MIF4G-like_typ-3"/>
</dbReference>
<keyword evidence="4" id="KW-1185">Reference proteome</keyword>
<dbReference type="GO" id="GO:0016281">
    <property type="term" value="C:eukaryotic translation initiation factor 4F complex"/>
    <property type="evidence" value="ECO:0007669"/>
    <property type="project" value="TreeGrafter"/>
</dbReference>
<dbReference type="GO" id="GO:0003743">
    <property type="term" value="F:translation initiation factor activity"/>
    <property type="evidence" value="ECO:0007669"/>
    <property type="project" value="TreeGrafter"/>
</dbReference>
<dbReference type="Proteomes" id="UP000215335">
    <property type="component" value="Unassembled WGS sequence"/>
</dbReference>
<dbReference type="AlphaFoldDB" id="A0A232ETA7"/>
<dbReference type="GO" id="GO:0003729">
    <property type="term" value="F:mRNA binding"/>
    <property type="evidence" value="ECO:0007669"/>
    <property type="project" value="TreeGrafter"/>
</dbReference>
<dbReference type="STRING" id="543379.A0A232ETA7"/>
<dbReference type="SUPFAM" id="SSF48371">
    <property type="entry name" value="ARM repeat"/>
    <property type="match status" value="1"/>
</dbReference>
<organism evidence="3 4">
    <name type="scientific">Trichomalopsis sarcophagae</name>
    <dbReference type="NCBI Taxonomy" id="543379"/>
    <lineage>
        <taxon>Eukaryota</taxon>
        <taxon>Metazoa</taxon>
        <taxon>Ecdysozoa</taxon>
        <taxon>Arthropoda</taxon>
        <taxon>Hexapoda</taxon>
        <taxon>Insecta</taxon>
        <taxon>Pterygota</taxon>
        <taxon>Neoptera</taxon>
        <taxon>Endopterygota</taxon>
        <taxon>Hymenoptera</taxon>
        <taxon>Apocrita</taxon>
        <taxon>Proctotrupomorpha</taxon>
        <taxon>Chalcidoidea</taxon>
        <taxon>Pteromalidae</taxon>
        <taxon>Pteromalinae</taxon>
        <taxon>Trichomalopsis</taxon>
    </lineage>
</organism>
<feature type="coiled-coil region" evidence="1">
    <location>
        <begin position="73"/>
        <end position="103"/>
    </location>
</feature>
<sequence length="604" mass="70439">MDHKIPNFKIGEVVLNADKNNDSLDHFYDSDISFVVLAKDISRGSLQNLTPNNEQVLQLSLDKQTVPLRVSHMRRIESRLLQMEEENAKLKKMLEESDAVKKQQFQEVEAWQREVMSICQDHNQKFLQIKKLVDRIKVENDYLRNCCKLQSLAASTALSASTADKEPLVQKSTKTTETPVVETQNINAETEIGSTMIAGTNKRLIKFLENMRKFQEKLKEVTERHKDDMLAVPIESDASHVEKRNSAQEGVMLNELKRLLDDERKLHKEQGEPVAEENIFLRSKCDTLEMDLKYCNTKLINSQRFITELRKQITELQNADETSVECGSQRIPTQRYVAIKKQLAIQMYRNQKNLYKEPSQKKIHDILNKFPAQGIRTFINQLYKLEIDSLERLQGVIDLVFEKIIDNPNYAFVCVIMCKELSNTEVASATNNCSSTNLFRFFLTRCQTEFEENFTVKEDTYNKKLREIDECADLVKKIELLINFEEDLRRKRLKSLGIILLIGHSFNLNMLPCQIMYECIRHLSTEVNDIKLECLCILMLIIGERLNTKINTFDHFKLIKQIAKQKDNIKRETQSLVEDIIKLKNNKWIGRNAYLRLWMTFNTL</sequence>
<protein>
    <recommendedName>
        <fullName evidence="2">MIF4G domain-containing protein</fullName>
    </recommendedName>
</protein>
<gene>
    <name evidence="3" type="ORF">TSAR_005608</name>
</gene>
<feature type="domain" description="MIF4G" evidence="2">
    <location>
        <begin position="360"/>
        <end position="587"/>
    </location>
</feature>
<name>A0A232ETA7_9HYME</name>
<dbReference type="Gene3D" id="1.25.40.180">
    <property type="match status" value="1"/>
</dbReference>
<dbReference type="PANTHER" id="PTHR23253:SF78">
    <property type="entry name" value="EUKARYOTIC TRANSLATION INITIATION FACTOR 4G1, ISOFORM B-RELATED"/>
    <property type="match status" value="1"/>
</dbReference>
<proteinExistence type="predicted"/>
<dbReference type="InterPro" id="IPR016024">
    <property type="entry name" value="ARM-type_fold"/>
</dbReference>
<feature type="coiled-coil region" evidence="1">
    <location>
        <begin position="559"/>
        <end position="586"/>
    </location>
</feature>
<dbReference type="OrthoDB" id="7699084at2759"/>
<evidence type="ECO:0000259" key="2">
    <source>
        <dbReference type="SMART" id="SM00543"/>
    </source>
</evidence>
<evidence type="ECO:0000256" key="1">
    <source>
        <dbReference type="SAM" id="Coils"/>
    </source>
</evidence>
<comment type="caution">
    <text evidence="3">The sequence shown here is derived from an EMBL/GenBank/DDBJ whole genome shotgun (WGS) entry which is preliminary data.</text>
</comment>
<dbReference type="EMBL" id="NNAY01002331">
    <property type="protein sequence ID" value="OXU21536.1"/>
    <property type="molecule type" value="Genomic_DNA"/>
</dbReference>
<dbReference type="SMART" id="SM00543">
    <property type="entry name" value="MIF4G"/>
    <property type="match status" value="1"/>
</dbReference>
<dbReference type="Pfam" id="PF02854">
    <property type="entry name" value="MIF4G"/>
    <property type="match status" value="1"/>
</dbReference>
<dbReference type="PANTHER" id="PTHR23253">
    <property type="entry name" value="EUKARYOTIC TRANSLATION INITIATION FACTOR 4 GAMMA"/>
    <property type="match status" value="1"/>
</dbReference>
<evidence type="ECO:0000313" key="4">
    <source>
        <dbReference type="Proteomes" id="UP000215335"/>
    </source>
</evidence>
<keyword evidence="1" id="KW-0175">Coiled coil</keyword>